<evidence type="ECO:0000256" key="6">
    <source>
        <dbReference type="ARBA" id="ARBA00022786"/>
    </source>
</evidence>
<evidence type="ECO:0000256" key="8">
    <source>
        <dbReference type="ARBA" id="ARBA00046341"/>
    </source>
</evidence>
<evidence type="ECO:0000256" key="10">
    <source>
        <dbReference type="PROSITE-ProRule" id="PRU00508"/>
    </source>
</evidence>
<dbReference type="Proteomes" id="UP001152320">
    <property type="component" value="Chromosome 18"/>
</dbReference>
<reference evidence="15" key="1">
    <citation type="submission" date="2021-10" db="EMBL/GenBank/DDBJ databases">
        <title>Tropical sea cucumber genome reveals ecological adaptation and Cuvierian tubules defense mechanism.</title>
        <authorList>
            <person name="Chen T."/>
        </authorList>
    </citation>
    <scope>NUCLEOTIDE SEQUENCE</scope>
    <source>
        <strain evidence="15">Nanhai2018</strain>
        <tissue evidence="15">Muscle</tissue>
    </source>
</reference>
<evidence type="ECO:0000313" key="16">
    <source>
        <dbReference type="Proteomes" id="UP001152320"/>
    </source>
</evidence>
<feature type="region of interest" description="Disordered" evidence="12">
    <location>
        <begin position="1110"/>
        <end position="1139"/>
    </location>
</feature>
<evidence type="ECO:0000256" key="3">
    <source>
        <dbReference type="ARBA" id="ARBA00022679"/>
    </source>
</evidence>
<dbReference type="PANTHER" id="PTHR21497:SF39">
    <property type="entry name" value="E3 UBIQUITIN-PROTEIN LIGASE UBR3"/>
    <property type="match status" value="1"/>
</dbReference>
<name>A0A9Q0YM38_HOLLE</name>
<feature type="region of interest" description="Disordered" evidence="12">
    <location>
        <begin position="993"/>
        <end position="1035"/>
    </location>
</feature>
<gene>
    <name evidence="15" type="ORF">HOLleu_35119</name>
</gene>
<dbReference type="GO" id="GO:0016567">
    <property type="term" value="P:protein ubiquitination"/>
    <property type="evidence" value="ECO:0007669"/>
    <property type="project" value="UniProtKB-UniRule"/>
</dbReference>
<protein>
    <recommendedName>
        <fullName evidence="11">E3 ubiquitin-protein ligase</fullName>
        <ecNumber evidence="11">2.3.2.27</ecNumber>
    </recommendedName>
</protein>
<evidence type="ECO:0000256" key="4">
    <source>
        <dbReference type="ARBA" id="ARBA00022723"/>
    </source>
</evidence>
<dbReference type="EC" id="2.3.2.27" evidence="11"/>
<dbReference type="Gene3D" id="2.10.110.30">
    <property type="match status" value="1"/>
</dbReference>
<dbReference type="GO" id="GO:0000151">
    <property type="term" value="C:ubiquitin ligase complex"/>
    <property type="evidence" value="ECO:0007669"/>
    <property type="project" value="TreeGrafter"/>
</dbReference>
<dbReference type="SMART" id="SM00396">
    <property type="entry name" value="ZnF_UBR1"/>
    <property type="match status" value="1"/>
</dbReference>
<evidence type="ECO:0000256" key="2">
    <source>
        <dbReference type="ARBA" id="ARBA00004906"/>
    </source>
</evidence>
<keyword evidence="5 9" id="KW-0863">Zinc-finger</keyword>
<evidence type="ECO:0000256" key="12">
    <source>
        <dbReference type="SAM" id="MobiDB-lite"/>
    </source>
</evidence>
<keyword evidence="16" id="KW-1185">Reference proteome</keyword>
<feature type="domain" description="UBR-type" evidence="14">
    <location>
        <begin position="77"/>
        <end position="148"/>
    </location>
</feature>
<comment type="similarity">
    <text evidence="8 11">Belongs to the E3 ubiquitin-protein ligase UBR1-like family.</text>
</comment>
<dbReference type="InterPro" id="IPR039164">
    <property type="entry name" value="UBR1-like"/>
</dbReference>
<dbReference type="EMBL" id="JAIZAY010000018">
    <property type="protein sequence ID" value="KAJ8025030.1"/>
    <property type="molecule type" value="Genomic_DNA"/>
</dbReference>
<dbReference type="GO" id="GO:0071596">
    <property type="term" value="P:ubiquitin-dependent protein catabolic process via the N-end rule pathway"/>
    <property type="evidence" value="ECO:0007669"/>
    <property type="project" value="UniProtKB-UniRule"/>
</dbReference>
<evidence type="ECO:0000259" key="13">
    <source>
        <dbReference type="PROSITE" id="PS50089"/>
    </source>
</evidence>
<dbReference type="PROSITE" id="PS51157">
    <property type="entry name" value="ZF_UBR"/>
    <property type="match status" value="1"/>
</dbReference>
<keyword evidence="6 11" id="KW-0833">Ubl conjugation pathway</keyword>
<dbReference type="Pfam" id="PF02207">
    <property type="entry name" value="zf-UBR"/>
    <property type="match status" value="1"/>
</dbReference>
<evidence type="ECO:0000313" key="15">
    <source>
        <dbReference type="EMBL" id="KAJ8025030.1"/>
    </source>
</evidence>
<dbReference type="InterPro" id="IPR003126">
    <property type="entry name" value="Znf_UBR"/>
</dbReference>
<evidence type="ECO:0000256" key="1">
    <source>
        <dbReference type="ARBA" id="ARBA00000900"/>
    </source>
</evidence>
<comment type="pathway">
    <text evidence="2 11">Protein modification; protein ubiquitination.</text>
</comment>
<dbReference type="InterPro" id="IPR044046">
    <property type="entry name" value="E3_ligase_UBR-like_C"/>
</dbReference>
<dbReference type="PANTHER" id="PTHR21497">
    <property type="entry name" value="UBIQUITIN LIGASE E3 ALPHA-RELATED"/>
    <property type="match status" value="1"/>
</dbReference>
<keyword evidence="7 11" id="KW-0862">Zinc</keyword>
<sequence>MAEKLLRMEPERLSALLKSECLQSDAGKARLLEIIEHLVNVHNPIQDMKIRLLENLVAGDMSFETFVATIKTFDDSLACGLVWTADFVAYRCRTCGISPCMSICADCFHGADHTGHDFNMFRSLAGGACDCGDTSVMKSSGFCSEHSLDKPQRVSSVPKHLVVTAEIIIPRLLWRLVQHFRISYVPPQLKALPSVTKDASPLLTILDKLTKMGGVMRKVIVDALLGEDIYTELMNDTRSDDPLLRDGYLAYKSAMGNLVPPDFSSLVSSVPSYPAFEAELQHHNFVGELLFWTAVYNFPQEMITFLLSMLPDNVYKEKFTTIFLKHYIRIAMTLKGKTNPNHVVHISVQLFSNETLAKKMVTDMGLLHVLCLSGLSLLKPALVSSPLMAVWPDGATRKTVHQVLNCDSKILKDQCYWPIVSDFSNILSHRSVASHFFKDDLLMQLWCRFLTMFMGMNLNKRELGYHVEYEPNLYSTAFAAEIEGCAAPMWQIASHCREKTTMLYTVAFTKELQAALIIWLDKLNIEEKLHPLQVSFHIPLIRYLSVMLKQGINDQGMKLSTLIRSPGRLRKLMIFPLQIMAVINEVYCGMWVRNGLQMKCQAMTYLQCHFCASMADLDLYFLQVCAAYLNPQDFPVNDYMKSVLDRFKALKFLTFDPNHRPQHMDSNQEMAMVEAALTFIATLVSIRTNLGMSSDEALRQEMVSLLCMEDRTYSKLQDKIPEKTGVINTNCKFEETLAEIADYQLPTSDMGGLHEGKYSPKAEIWEKEFDPLHVMFRSMERKDFQSAMDNYFSYLKRSGKYQGHKLPWPPFQPLKPVHKEYAPLRQILNNRVLHALLYSILYKAVHTSSVSESAIYMTVALINMALQCVPDETLREFSGDEPIIDTEPEKWFHHDSILHNLSMEIKGVRYQINSRKSVADEKEMEAKQFSYSTSNQSQFLATLMVEGQWVELMNTQVTGDGSDPDDEWVNIFTTMMETTEGGAEEVAMEIEDQATGESRSPDLLDLDEQHTKEDTEDKVNAKRQRKETPPPEFVTKPLNESMISLLMKLYEKLSVKEDVYLPPSIRGTDHAHTGVLYGQGPDYIQNILDKACTASSSCQAVAEGLCKRKGMDQDEVDSVESSPKALESRRRRSTEAKQKMIEKLASQQKQFLKKAFEGYAEFEDTDETDSSKSPEKQPEYECVICSQVGPTSEDNPYGMCVLMQTTKVLGHRKQNVESETLPLRETESAAPIRKRCHELESRRWDDAIARFPKASCLSSFGVSWDYDVHVQTCGHCIHIKCLKSYTESIGANHRKVHDLLARHLNINAGEYECPICRQLANSILPCPVPREATSLSKYSLDNMSKLILQILKRLGSASRQLNLGKSDFDVAVFKFVEDLFRQLPIESRKAARQDEGGSFAYLCSLARINVELDLVRREGNLCLSGTASAKSSDKKLCLGLLLNAFSCYLEKSPKISMSNLWQRLTRLHKPSKSDSADVVPVVLRDPIALLFLFVFHLPQPITNDHLKCLVLVLYNLVHVQALTRISCKLSAADCNAYLRPEMMASSGQSEMSVLLGHIVQHLTHLRHDWLYGDFVDPQDYCTTVWSPQAIQENLQKECLPFLRVAALLQHVMFNSTLPQIESSEEEFAVLLQYVGVVNPPTDSAQQVKFTMHSEQCLKVTQDNPLALVRLWCEEFNHFLYNCYVAEKNIKVPKSMLLYSPVFNLPRLMRLPEDYSQLFEYYRRQICKECNTKPHKPAICLVCGKLVCWGSPCCIQVKGSRKYTEGILHAKECGSDTAVYLEVDSSVTLLVQGQRLCRWASLYLDSHGEEDRGLRRGRPLYLSQQRFDLLEQLWQSMSLKHFCKGWEWHLGGHT</sequence>
<comment type="catalytic activity">
    <reaction evidence="1 11">
        <text>S-ubiquitinyl-[E2 ubiquitin-conjugating enzyme]-L-cysteine + [acceptor protein]-L-lysine = [E2 ubiquitin-conjugating enzyme]-L-cysteine + N(6)-ubiquitinyl-[acceptor protein]-L-lysine.</text>
        <dbReference type="EC" id="2.3.2.27"/>
    </reaction>
</comment>
<dbReference type="PROSITE" id="PS50089">
    <property type="entry name" value="ZF_RING_2"/>
    <property type="match status" value="1"/>
</dbReference>
<evidence type="ECO:0000256" key="7">
    <source>
        <dbReference type="ARBA" id="ARBA00022833"/>
    </source>
</evidence>
<comment type="function">
    <text evidence="11">Ubiquitin ligase protein which is a component of the N-end rule pathway. Recognizes and binds to proteins bearing specific N-terminal residues that are destabilizing according to the N-end rule, leading to their ubiquitination and subsequent degradation.</text>
</comment>
<evidence type="ECO:0000256" key="5">
    <source>
        <dbReference type="ARBA" id="ARBA00022771"/>
    </source>
</evidence>
<feature type="compositionally biased region" description="Basic and acidic residues" evidence="12">
    <location>
        <begin position="999"/>
        <end position="1020"/>
    </location>
</feature>
<dbReference type="GO" id="GO:0008270">
    <property type="term" value="F:zinc ion binding"/>
    <property type="evidence" value="ECO:0007669"/>
    <property type="project" value="UniProtKB-UniRule"/>
</dbReference>
<feature type="domain" description="RING-type" evidence="13">
    <location>
        <begin position="1256"/>
        <end position="1317"/>
    </location>
</feature>
<keyword evidence="4 11" id="KW-0479">Metal-binding</keyword>
<dbReference type="GO" id="GO:0005737">
    <property type="term" value="C:cytoplasm"/>
    <property type="evidence" value="ECO:0007669"/>
    <property type="project" value="TreeGrafter"/>
</dbReference>
<dbReference type="Pfam" id="PF18995">
    <property type="entry name" value="PRT6_C"/>
    <property type="match status" value="1"/>
</dbReference>
<feature type="zinc finger region" description="UBR-type" evidence="10">
    <location>
        <begin position="77"/>
        <end position="148"/>
    </location>
</feature>
<evidence type="ECO:0000256" key="11">
    <source>
        <dbReference type="RuleBase" id="RU366018"/>
    </source>
</evidence>
<dbReference type="InterPro" id="IPR001841">
    <property type="entry name" value="Znf_RING"/>
</dbReference>
<accession>A0A9Q0YM38</accession>
<evidence type="ECO:0000259" key="14">
    <source>
        <dbReference type="PROSITE" id="PS51157"/>
    </source>
</evidence>
<evidence type="ECO:0000256" key="9">
    <source>
        <dbReference type="PROSITE-ProRule" id="PRU00175"/>
    </source>
</evidence>
<organism evidence="15 16">
    <name type="scientific">Holothuria leucospilota</name>
    <name type="common">Black long sea cucumber</name>
    <name type="synonym">Mertensiothuria leucospilota</name>
    <dbReference type="NCBI Taxonomy" id="206669"/>
    <lineage>
        <taxon>Eukaryota</taxon>
        <taxon>Metazoa</taxon>
        <taxon>Echinodermata</taxon>
        <taxon>Eleutherozoa</taxon>
        <taxon>Echinozoa</taxon>
        <taxon>Holothuroidea</taxon>
        <taxon>Aspidochirotacea</taxon>
        <taxon>Aspidochirotida</taxon>
        <taxon>Holothuriidae</taxon>
        <taxon>Holothuria</taxon>
    </lineage>
</organism>
<comment type="caution">
    <text evidence="15">The sequence shown here is derived from an EMBL/GenBank/DDBJ whole genome shotgun (WGS) entry which is preliminary data.</text>
</comment>
<dbReference type="Pfam" id="PF22960">
    <property type="entry name" value="WHD_UBR1"/>
    <property type="match status" value="1"/>
</dbReference>
<proteinExistence type="inferred from homology"/>
<keyword evidence="3 11" id="KW-0808">Transferase</keyword>
<dbReference type="OrthoDB" id="15304at2759"/>
<dbReference type="GO" id="GO:0061630">
    <property type="term" value="F:ubiquitin protein ligase activity"/>
    <property type="evidence" value="ECO:0007669"/>
    <property type="project" value="UniProtKB-UniRule"/>
</dbReference>
<dbReference type="CDD" id="cd19673">
    <property type="entry name" value="UBR-box_UBR3"/>
    <property type="match status" value="1"/>
</dbReference>
<dbReference type="InterPro" id="IPR055194">
    <property type="entry name" value="UBR1-like_WH"/>
</dbReference>
<dbReference type="FunFam" id="2.10.110.30:FF:000002">
    <property type="entry name" value="Putative e3 ubiquitin-protein ligase ubr3"/>
    <property type="match status" value="1"/>
</dbReference>